<sequence>MTEAAPSLFGTVEPFAGDPILSLNIAFQGDPRTEKVNLTIGIYMDGAGKVPVLPSVKAAADKLGFGVRSYIPMEGLPEYRRLVQELVFGKAHQVLAEKRVATIQSVGGTGALSVAADFLAKHAPGRAVYVSDPTWDNHHGLFQRAGFETKTYPYWDGATRTLRFDDMLKTLEEAPAGSIVIVQPVCHNPTGVDLSRAQQDALTDLLIEKKHIAVFDMAYQGFADGLEEDAGFVRRFADRTSSFLVANSFSKNFSLYGERCGGLSVVCTAADEADRVLGQLKLVVRRSYSNPPTTGGLLIATVLGDPALRAQWEAEVADMRVRMKDMREKLAAEVKKLSNEIDVGFITQQRGMFSYTGLSKPQVVQMRDKDGVYLVESGRMCVAGLTDANVAAVAKSLVAARAA</sequence>
<dbReference type="FunFam" id="3.40.640.10:FF:000066">
    <property type="entry name" value="Aspartate aminotransferase"/>
    <property type="match status" value="1"/>
</dbReference>
<dbReference type="GO" id="GO:0042802">
    <property type="term" value="F:identical protein binding"/>
    <property type="evidence" value="ECO:0007669"/>
    <property type="project" value="TreeGrafter"/>
</dbReference>
<name>A0A0F3ISX9_9PROT</name>
<comment type="cofactor">
    <cofactor evidence="1">
        <name>pyridoxal 5'-phosphate</name>
        <dbReference type="ChEBI" id="CHEBI:597326"/>
    </cofactor>
</comment>
<organism evidence="9 10">
    <name type="scientific">Elstera litoralis</name>
    <dbReference type="NCBI Taxonomy" id="552518"/>
    <lineage>
        <taxon>Bacteria</taxon>
        <taxon>Pseudomonadati</taxon>
        <taxon>Pseudomonadota</taxon>
        <taxon>Alphaproteobacteria</taxon>
        <taxon>Rhodospirillales</taxon>
        <taxon>Rhodospirillaceae</taxon>
        <taxon>Elstera</taxon>
    </lineage>
</organism>
<feature type="coiled-coil region" evidence="7">
    <location>
        <begin position="309"/>
        <end position="340"/>
    </location>
</feature>
<keyword evidence="7" id="KW-0175">Coiled coil</keyword>
<dbReference type="PATRIC" id="fig|552518.3.peg.1054"/>
<dbReference type="GO" id="GO:0030170">
    <property type="term" value="F:pyridoxal phosphate binding"/>
    <property type="evidence" value="ECO:0007669"/>
    <property type="project" value="InterPro"/>
</dbReference>
<dbReference type="PRINTS" id="PR00799">
    <property type="entry name" value="TRANSAMINASE"/>
</dbReference>
<dbReference type="PANTHER" id="PTHR11879">
    <property type="entry name" value="ASPARTATE AMINOTRANSFERASE"/>
    <property type="match status" value="1"/>
</dbReference>
<dbReference type="GO" id="GO:0004838">
    <property type="term" value="F:L-tyrosine-2-oxoglutarate transaminase activity"/>
    <property type="evidence" value="ECO:0007669"/>
    <property type="project" value="TreeGrafter"/>
</dbReference>
<keyword evidence="5 9" id="KW-0808">Transferase</keyword>
<dbReference type="Gene3D" id="3.40.640.10">
    <property type="entry name" value="Type I PLP-dependent aspartate aminotransferase-like (Major domain)"/>
    <property type="match status" value="1"/>
</dbReference>
<comment type="subunit">
    <text evidence="3">Homodimer.</text>
</comment>
<dbReference type="AlphaFoldDB" id="A0A0F3ISX9"/>
<dbReference type="NCBIfam" id="NF006719">
    <property type="entry name" value="PRK09257.1"/>
    <property type="match status" value="1"/>
</dbReference>
<dbReference type="EMBL" id="LAJY01000201">
    <property type="protein sequence ID" value="KJV09850.1"/>
    <property type="molecule type" value="Genomic_DNA"/>
</dbReference>
<accession>A0A0F3ISX9</accession>
<dbReference type="EC" id="2.6.1.57" evidence="9"/>
<gene>
    <name evidence="9" type="ORF">VZ95_08835</name>
</gene>
<dbReference type="SUPFAM" id="SSF53383">
    <property type="entry name" value="PLP-dependent transferases"/>
    <property type="match status" value="1"/>
</dbReference>
<dbReference type="GO" id="GO:0005829">
    <property type="term" value="C:cytosol"/>
    <property type="evidence" value="ECO:0007669"/>
    <property type="project" value="TreeGrafter"/>
</dbReference>
<keyword evidence="10" id="KW-1185">Reference proteome</keyword>
<dbReference type="InterPro" id="IPR015421">
    <property type="entry name" value="PyrdxlP-dep_Trfase_major"/>
</dbReference>
<dbReference type="PANTHER" id="PTHR11879:SF37">
    <property type="entry name" value="AROMATIC-AMINO-ACID AMINOTRANSFERASE"/>
    <property type="match status" value="1"/>
</dbReference>
<evidence type="ECO:0000259" key="8">
    <source>
        <dbReference type="Pfam" id="PF00155"/>
    </source>
</evidence>
<protein>
    <submittedName>
        <fullName evidence="9">Aromatic amino acid aminotransferase</fullName>
        <ecNumber evidence="9">2.6.1.57</ecNumber>
    </submittedName>
</protein>
<keyword evidence="4 9" id="KW-0032">Aminotransferase</keyword>
<dbReference type="InterPro" id="IPR004839">
    <property type="entry name" value="Aminotransferase_I/II_large"/>
</dbReference>
<keyword evidence="6" id="KW-0663">Pyridoxal phosphate</keyword>
<comment type="caution">
    <text evidence="9">The sequence shown here is derived from an EMBL/GenBank/DDBJ whole genome shotgun (WGS) entry which is preliminary data.</text>
</comment>
<reference evidence="9 10" key="1">
    <citation type="submission" date="2015-03" db="EMBL/GenBank/DDBJ databases">
        <title>Draft genome sequence of Elstera litoralis.</title>
        <authorList>
            <person name="Rahalkar M.C."/>
            <person name="Dhakephalkar P.K."/>
            <person name="Pore S.D."/>
            <person name="Arora P."/>
            <person name="Kapse N.G."/>
            <person name="Pandit P.S."/>
        </authorList>
    </citation>
    <scope>NUCLEOTIDE SEQUENCE [LARGE SCALE GENOMIC DNA]</scope>
    <source>
        <strain evidence="9 10">Dia-1</strain>
    </source>
</reference>
<evidence type="ECO:0000256" key="4">
    <source>
        <dbReference type="ARBA" id="ARBA00022576"/>
    </source>
</evidence>
<dbReference type="RefSeq" id="WP_045775524.1">
    <property type="nucleotide sequence ID" value="NZ_LAJY01000201.1"/>
</dbReference>
<evidence type="ECO:0000256" key="3">
    <source>
        <dbReference type="ARBA" id="ARBA00011738"/>
    </source>
</evidence>
<feature type="domain" description="Aminotransferase class I/classII large" evidence="8">
    <location>
        <begin position="34"/>
        <end position="397"/>
    </location>
</feature>
<evidence type="ECO:0000313" key="10">
    <source>
        <dbReference type="Proteomes" id="UP000033774"/>
    </source>
</evidence>
<dbReference type="InterPro" id="IPR000796">
    <property type="entry name" value="Asp_trans"/>
</dbReference>
<evidence type="ECO:0000256" key="1">
    <source>
        <dbReference type="ARBA" id="ARBA00001933"/>
    </source>
</evidence>
<dbReference type="OrthoDB" id="9766445at2"/>
<evidence type="ECO:0000256" key="5">
    <source>
        <dbReference type="ARBA" id="ARBA00022679"/>
    </source>
</evidence>
<evidence type="ECO:0000256" key="2">
    <source>
        <dbReference type="ARBA" id="ARBA00007441"/>
    </source>
</evidence>
<dbReference type="InterPro" id="IPR015422">
    <property type="entry name" value="PyrdxlP-dep_Trfase_small"/>
</dbReference>
<dbReference type="Pfam" id="PF00155">
    <property type="entry name" value="Aminotran_1_2"/>
    <property type="match status" value="1"/>
</dbReference>
<dbReference type="Proteomes" id="UP000033774">
    <property type="component" value="Unassembled WGS sequence"/>
</dbReference>
<dbReference type="CDD" id="cd00609">
    <property type="entry name" value="AAT_like"/>
    <property type="match status" value="1"/>
</dbReference>
<dbReference type="GO" id="GO:0033585">
    <property type="term" value="P:L-phenylalanine biosynthetic process from chorismate via phenylpyruvate"/>
    <property type="evidence" value="ECO:0007669"/>
    <property type="project" value="TreeGrafter"/>
</dbReference>
<dbReference type="Gene3D" id="3.90.1150.10">
    <property type="entry name" value="Aspartate Aminotransferase, domain 1"/>
    <property type="match status" value="1"/>
</dbReference>
<proteinExistence type="inferred from homology"/>
<evidence type="ECO:0000256" key="6">
    <source>
        <dbReference type="ARBA" id="ARBA00022898"/>
    </source>
</evidence>
<dbReference type="InterPro" id="IPR015424">
    <property type="entry name" value="PyrdxlP-dep_Trfase"/>
</dbReference>
<evidence type="ECO:0000313" key="9">
    <source>
        <dbReference type="EMBL" id="KJV09850.1"/>
    </source>
</evidence>
<comment type="similarity">
    <text evidence="2">Belongs to the class-I pyridoxal-phosphate-dependent aminotransferase family.</text>
</comment>
<evidence type="ECO:0000256" key="7">
    <source>
        <dbReference type="SAM" id="Coils"/>
    </source>
</evidence>